<accession>A0A0P8A437</accession>
<sequence length="400" mass="43557">MKRSMKIAAVMLAIITLALPVYGQIGGGMMGGKDMMGSGMTGGDMMRGIAKDMMNKGHEMRNQQGMTGMGFMHSEGNNYGNYVTFSVDNNTGAIMNYGISGITIFDSIKVANFDFKNSTTTGALTRIANKDGSVVVQLHDNPASVINVRTKTAVTVTFDLAEGVKASKEDNVVKIETDNLTAFIASTNSTPINISGGEVRIGPGSGNIIFRAVPVNIPVEGMHQRFMGEMMRNRAGAEISMGMSGKYSIVNYSENMNVMIKSMEKNRMKMTINSTDPSGKFVMMNIDNSSLVWNENQKMRFYLDNKPMRQVMTEQELYDAKESSFWLAMPGGNRMQAMMYIANFSERVVDIVVEDNTTPAPTPTITQAAKTPVSTPATPGFGFILGLLGAGLAYQLGRKW</sequence>
<dbReference type="EMBL" id="LKCM01000193">
    <property type="protein sequence ID" value="KPQ42931.1"/>
    <property type="molecule type" value="Genomic_DNA"/>
</dbReference>
<dbReference type="AlphaFoldDB" id="A0A0P8A437"/>
<evidence type="ECO:0000313" key="1">
    <source>
        <dbReference type="EMBL" id="KPQ42931.1"/>
    </source>
</evidence>
<comment type="caution">
    <text evidence="1">The sequence shown here is derived from an EMBL/GenBank/DDBJ whole genome shotgun (WGS) entry which is preliminary data.</text>
</comment>
<proteinExistence type="predicted"/>
<name>A0A0P8A437_9EURY</name>
<gene>
    <name evidence="1" type="ORF">MPEBLZ_02497</name>
</gene>
<protein>
    <submittedName>
        <fullName evidence="1">Uncharacterized protein</fullName>
    </submittedName>
</protein>
<organism evidence="1 2">
    <name type="scientific">Candidatus Methanoperedens nitratireducens</name>
    <dbReference type="NCBI Taxonomy" id="1392998"/>
    <lineage>
        <taxon>Archaea</taxon>
        <taxon>Methanobacteriati</taxon>
        <taxon>Methanobacteriota</taxon>
        <taxon>Stenosarchaea group</taxon>
        <taxon>Methanomicrobia</taxon>
        <taxon>Methanosarcinales</taxon>
        <taxon>ANME-2 cluster</taxon>
        <taxon>Candidatus Methanoperedentaceae</taxon>
        <taxon>Candidatus Methanoperedens</taxon>
    </lineage>
</organism>
<reference evidence="1 2" key="1">
    <citation type="submission" date="2015-09" db="EMBL/GenBank/DDBJ databases">
        <title>A metagenomics-based metabolic model of nitrate-dependent anaerobic oxidation of methane by Methanoperedens-like archaea.</title>
        <authorList>
            <person name="Arshad A."/>
            <person name="Speth D.R."/>
            <person name="De Graaf R.M."/>
            <person name="Op Den Camp H.J."/>
            <person name="Jetten M.S."/>
            <person name="Welte C.U."/>
        </authorList>
    </citation>
    <scope>NUCLEOTIDE SEQUENCE [LARGE SCALE GENOMIC DNA]</scope>
</reference>
<evidence type="ECO:0000313" key="2">
    <source>
        <dbReference type="Proteomes" id="UP000050360"/>
    </source>
</evidence>
<dbReference type="Proteomes" id="UP000050360">
    <property type="component" value="Unassembled WGS sequence"/>
</dbReference>